<evidence type="ECO:0000313" key="4">
    <source>
        <dbReference type="Proteomes" id="UP000030669"/>
    </source>
</evidence>
<proteinExistence type="predicted"/>
<dbReference type="RefSeq" id="XP_007870471.1">
    <property type="nucleotide sequence ID" value="XM_007872280.1"/>
</dbReference>
<dbReference type="HOGENOM" id="CLU_039202_0_0_1"/>
<dbReference type="Pfam" id="PF12937">
    <property type="entry name" value="F-box-like"/>
    <property type="match status" value="1"/>
</dbReference>
<dbReference type="eggNOG" id="ENOG502SJCV">
    <property type="taxonomic scope" value="Eukaryota"/>
</dbReference>
<protein>
    <recommendedName>
        <fullName evidence="2">F-box domain-containing protein</fullName>
    </recommendedName>
</protein>
<gene>
    <name evidence="3" type="ORF">GLOTRDRAFT_141181</name>
</gene>
<reference evidence="3 4" key="1">
    <citation type="journal article" date="2012" name="Science">
        <title>The Paleozoic origin of enzymatic lignin decomposition reconstructed from 31 fungal genomes.</title>
        <authorList>
            <person name="Floudas D."/>
            <person name="Binder M."/>
            <person name="Riley R."/>
            <person name="Barry K."/>
            <person name="Blanchette R.A."/>
            <person name="Henrissat B."/>
            <person name="Martinez A.T."/>
            <person name="Otillar R."/>
            <person name="Spatafora J.W."/>
            <person name="Yadav J.S."/>
            <person name="Aerts A."/>
            <person name="Benoit I."/>
            <person name="Boyd A."/>
            <person name="Carlson A."/>
            <person name="Copeland A."/>
            <person name="Coutinho P.M."/>
            <person name="de Vries R.P."/>
            <person name="Ferreira P."/>
            <person name="Findley K."/>
            <person name="Foster B."/>
            <person name="Gaskell J."/>
            <person name="Glotzer D."/>
            <person name="Gorecki P."/>
            <person name="Heitman J."/>
            <person name="Hesse C."/>
            <person name="Hori C."/>
            <person name="Igarashi K."/>
            <person name="Jurgens J.A."/>
            <person name="Kallen N."/>
            <person name="Kersten P."/>
            <person name="Kohler A."/>
            <person name="Kuees U."/>
            <person name="Kumar T.K.A."/>
            <person name="Kuo A."/>
            <person name="LaButti K."/>
            <person name="Larrondo L.F."/>
            <person name="Lindquist E."/>
            <person name="Ling A."/>
            <person name="Lombard V."/>
            <person name="Lucas S."/>
            <person name="Lundell T."/>
            <person name="Martin R."/>
            <person name="McLaughlin D.J."/>
            <person name="Morgenstern I."/>
            <person name="Morin E."/>
            <person name="Murat C."/>
            <person name="Nagy L.G."/>
            <person name="Nolan M."/>
            <person name="Ohm R.A."/>
            <person name="Patyshakuliyeva A."/>
            <person name="Rokas A."/>
            <person name="Ruiz-Duenas F.J."/>
            <person name="Sabat G."/>
            <person name="Salamov A."/>
            <person name="Samejima M."/>
            <person name="Schmutz J."/>
            <person name="Slot J.C."/>
            <person name="St John F."/>
            <person name="Stenlid J."/>
            <person name="Sun H."/>
            <person name="Sun S."/>
            <person name="Syed K."/>
            <person name="Tsang A."/>
            <person name="Wiebenga A."/>
            <person name="Young D."/>
            <person name="Pisabarro A."/>
            <person name="Eastwood D.C."/>
            <person name="Martin F."/>
            <person name="Cullen D."/>
            <person name="Grigoriev I.V."/>
            <person name="Hibbett D.S."/>
        </authorList>
    </citation>
    <scope>NUCLEOTIDE SEQUENCE [LARGE SCALE GENOMIC DNA]</scope>
    <source>
        <strain evidence="3 4">ATCC 11539</strain>
    </source>
</reference>
<organism evidence="3 4">
    <name type="scientific">Gloeophyllum trabeum (strain ATCC 11539 / FP-39264 / Madison 617)</name>
    <name type="common">Brown rot fungus</name>
    <dbReference type="NCBI Taxonomy" id="670483"/>
    <lineage>
        <taxon>Eukaryota</taxon>
        <taxon>Fungi</taxon>
        <taxon>Dikarya</taxon>
        <taxon>Basidiomycota</taxon>
        <taxon>Agaricomycotina</taxon>
        <taxon>Agaricomycetes</taxon>
        <taxon>Gloeophyllales</taxon>
        <taxon>Gloeophyllaceae</taxon>
        <taxon>Gloeophyllum</taxon>
    </lineage>
</organism>
<dbReference type="InterPro" id="IPR001810">
    <property type="entry name" value="F-box_dom"/>
</dbReference>
<dbReference type="EMBL" id="KB469312">
    <property type="protein sequence ID" value="EPQ51023.1"/>
    <property type="molecule type" value="Genomic_DNA"/>
</dbReference>
<dbReference type="AlphaFoldDB" id="S7PUI2"/>
<dbReference type="PROSITE" id="PS50181">
    <property type="entry name" value="FBOX"/>
    <property type="match status" value="1"/>
</dbReference>
<name>S7PUI2_GLOTA</name>
<feature type="domain" description="F-box" evidence="2">
    <location>
        <begin position="163"/>
        <end position="213"/>
    </location>
</feature>
<dbReference type="SUPFAM" id="SSF81383">
    <property type="entry name" value="F-box domain"/>
    <property type="match status" value="1"/>
</dbReference>
<dbReference type="GeneID" id="19304704"/>
<dbReference type="SUPFAM" id="SSF52047">
    <property type="entry name" value="RNI-like"/>
    <property type="match status" value="1"/>
</dbReference>
<evidence type="ECO:0000259" key="2">
    <source>
        <dbReference type="PROSITE" id="PS50181"/>
    </source>
</evidence>
<sequence>MNSVLFSLSGVFQTELFAGSHTTPLSVCAYNKTLLLPPMDPFSPPPLPYVSTVRVEVHVGWFVDPKMTAPTSKRPERRPLSLTRSILNFVKLDFFDSKRRSRLPSESRSKSPLDFFDTKRRSFSNTRTTSSPKPKSPQPRSRRSSDISRPYPIHHPTRRAQISRRIHSLPPELLAHIFVLGSQDDYMFPVTVSHVCFTWRDVALRTPPLWRRICLDQRTEMWKERIRRAKACSLDIQLSSKIYRNADTGRLVRHQVLDFYNIHWYMHVANPLIHRWRSLEIVFHDYAPWLWNAALSECCSKNPYLSAPALEELVLIHPTNDDTKEFLLFGGRAPQLRRVALNGIRLVWLPSLFSNLTLLDYTHHGFTVGSHAVEEVLSMLSISSRLTELRVTFPVRMAHAPPPSIYLAQVHLPYLRKLALRIQSADIPFELLAVATHLTTPYLRSLHLLDERNARYSFPRLHAFLRAFRKPDGLASLRVEGGWYDFRLVAKWVGRLGSLARFVVKDGDGRERVLIGGVAGGRSRTASRGREVGR</sequence>
<dbReference type="OMA" id="RACTLDI"/>
<feature type="region of interest" description="Disordered" evidence="1">
    <location>
        <begin position="122"/>
        <end position="161"/>
    </location>
</feature>
<dbReference type="KEGG" id="gtr:GLOTRDRAFT_141181"/>
<accession>S7PUI2</accession>
<dbReference type="STRING" id="670483.S7PUI2"/>
<evidence type="ECO:0000256" key="1">
    <source>
        <dbReference type="SAM" id="MobiDB-lite"/>
    </source>
</evidence>
<dbReference type="Proteomes" id="UP000030669">
    <property type="component" value="Unassembled WGS sequence"/>
</dbReference>
<dbReference type="InterPro" id="IPR036047">
    <property type="entry name" value="F-box-like_dom_sf"/>
</dbReference>
<dbReference type="OrthoDB" id="3218556at2759"/>
<feature type="compositionally biased region" description="Low complexity" evidence="1">
    <location>
        <begin position="123"/>
        <end position="133"/>
    </location>
</feature>
<dbReference type="Gene3D" id="1.20.1280.50">
    <property type="match status" value="1"/>
</dbReference>
<keyword evidence="4" id="KW-1185">Reference proteome</keyword>
<dbReference type="PANTHER" id="PTHR38926">
    <property type="entry name" value="F-BOX DOMAIN CONTAINING PROTEIN, EXPRESSED"/>
    <property type="match status" value="1"/>
</dbReference>
<evidence type="ECO:0000313" key="3">
    <source>
        <dbReference type="EMBL" id="EPQ51023.1"/>
    </source>
</evidence>
<dbReference type="PANTHER" id="PTHR38926:SF5">
    <property type="entry name" value="F-BOX AND LEUCINE-RICH REPEAT PROTEIN 6"/>
    <property type="match status" value="1"/>
</dbReference>